<protein>
    <submittedName>
        <fullName evidence="1">Uncharacterized protein</fullName>
    </submittedName>
</protein>
<dbReference type="EMBL" id="CM043790">
    <property type="protein sequence ID" value="KAI4825218.1"/>
    <property type="molecule type" value="Genomic_DNA"/>
</dbReference>
<feature type="non-terminal residue" evidence="1">
    <location>
        <position position="60"/>
    </location>
</feature>
<keyword evidence="2" id="KW-1185">Reference proteome</keyword>
<sequence>EQNKAKALLNTLKHRVESTLLFPFLPAVGMLRHPDHLGVTVGAPQTVAPANSSGGRQGLG</sequence>
<proteinExistence type="predicted"/>
<reference evidence="1" key="1">
    <citation type="submission" date="2022-05" db="EMBL/GenBank/DDBJ databases">
        <title>Chromosome-level genome of Chaenocephalus aceratus.</title>
        <authorList>
            <person name="Park H."/>
        </authorList>
    </citation>
    <scope>NUCLEOTIDE SEQUENCE</scope>
    <source>
        <strain evidence="1">KU_202001</strain>
    </source>
</reference>
<evidence type="ECO:0000313" key="2">
    <source>
        <dbReference type="Proteomes" id="UP001057452"/>
    </source>
</evidence>
<dbReference type="Proteomes" id="UP001057452">
    <property type="component" value="Chromosome 6"/>
</dbReference>
<feature type="non-terminal residue" evidence="1">
    <location>
        <position position="1"/>
    </location>
</feature>
<organism evidence="1 2">
    <name type="scientific">Chaenocephalus aceratus</name>
    <name type="common">Blackfin icefish</name>
    <name type="synonym">Chaenichthys aceratus</name>
    <dbReference type="NCBI Taxonomy" id="36190"/>
    <lineage>
        <taxon>Eukaryota</taxon>
        <taxon>Metazoa</taxon>
        <taxon>Chordata</taxon>
        <taxon>Craniata</taxon>
        <taxon>Vertebrata</taxon>
        <taxon>Euteleostomi</taxon>
        <taxon>Actinopterygii</taxon>
        <taxon>Neopterygii</taxon>
        <taxon>Teleostei</taxon>
        <taxon>Neoteleostei</taxon>
        <taxon>Acanthomorphata</taxon>
        <taxon>Eupercaria</taxon>
        <taxon>Perciformes</taxon>
        <taxon>Notothenioidei</taxon>
        <taxon>Channichthyidae</taxon>
        <taxon>Chaenocephalus</taxon>
    </lineage>
</organism>
<comment type="caution">
    <text evidence="1">The sequence shown here is derived from an EMBL/GenBank/DDBJ whole genome shotgun (WGS) entry which is preliminary data.</text>
</comment>
<evidence type="ECO:0000313" key="1">
    <source>
        <dbReference type="EMBL" id="KAI4825218.1"/>
    </source>
</evidence>
<accession>A0ACB9XFX5</accession>
<name>A0ACB9XFX5_CHAAC</name>
<gene>
    <name evidence="1" type="ORF">KUCAC02_020905</name>
</gene>